<dbReference type="AlphaFoldDB" id="A0A8S0UPR2"/>
<feature type="region of interest" description="Disordered" evidence="1">
    <location>
        <begin position="30"/>
        <end position="79"/>
    </location>
</feature>
<accession>A0A8S0UPR2</accession>
<name>A0A8S0UPR2_OLEEU</name>
<evidence type="ECO:0000313" key="2">
    <source>
        <dbReference type="EMBL" id="CAA3020118.1"/>
    </source>
</evidence>
<protein>
    <submittedName>
        <fullName evidence="2">Uncharacterized protein</fullName>
    </submittedName>
</protein>
<organism evidence="2 3">
    <name type="scientific">Olea europaea subsp. europaea</name>
    <dbReference type="NCBI Taxonomy" id="158383"/>
    <lineage>
        <taxon>Eukaryota</taxon>
        <taxon>Viridiplantae</taxon>
        <taxon>Streptophyta</taxon>
        <taxon>Embryophyta</taxon>
        <taxon>Tracheophyta</taxon>
        <taxon>Spermatophyta</taxon>
        <taxon>Magnoliopsida</taxon>
        <taxon>eudicotyledons</taxon>
        <taxon>Gunneridae</taxon>
        <taxon>Pentapetalae</taxon>
        <taxon>asterids</taxon>
        <taxon>lamiids</taxon>
        <taxon>Lamiales</taxon>
        <taxon>Oleaceae</taxon>
        <taxon>Oleeae</taxon>
        <taxon>Olea</taxon>
    </lineage>
</organism>
<evidence type="ECO:0000256" key="1">
    <source>
        <dbReference type="SAM" id="MobiDB-lite"/>
    </source>
</evidence>
<gene>
    <name evidence="2" type="ORF">OLEA9_A019710</name>
</gene>
<comment type="caution">
    <text evidence="2">The sequence shown here is derived from an EMBL/GenBank/DDBJ whole genome shotgun (WGS) entry which is preliminary data.</text>
</comment>
<feature type="compositionally biased region" description="Low complexity" evidence="1">
    <location>
        <begin position="49"/>
        <end position="58"/>
    </location>
</feature>
<dbReference type="Proteomes" id="UP000594638">
    <property type="component" value="Unassembled WGS sequence"/>
</dbReference>
<feature type="compositionally biased region" description="Polar residues" evidence="1">
    <location>
        <begin position="30"/>
        <end position="48"/>
    </location>
</feature>
<evidence type="ECO:0000313" key="3">
    <source>
        <dbReference type="Proteomes" id="UP000594638"/>
    </source>
</evidence>
<dbReference type="EMBL" id="CACTIH010009035">
    <property type="protein sequence ID" value="CAA3020118.1"/>
    <property type="molecule type" value="Genomic_DNA"/>
</dbReference>
<sequence>MAGILTSDNTYAKPILQVDQATQYEPTDTHVTSNKAVNPNLQSNLQTANSNRSNVNSNAEGATHDYGPQSLVSSARRVY</sequence>
<keyword evidence="3" id="KW-1185">Reference proteome</keyword>
<proteinExistence type="predicted"/>
<dbReference type="Gramene" id="OE9A019710T1">
    <property type="protein sequence ID" value="OE9A019710C1"/>
    <property type="gene ID" value="OE9A019710"/>
</dbReference>
<reference evidence="2 3" key="1">
    <citation type="submission" date="2019-12" db="EMBL/GenBank/DDBJ databases">
        <authorList>
            <person name="Alioto T."/>
            <person name="Alioto T."/>
            <person name="Gomez Garrido J."/>
        </authorList>
    </citation>
    <scope>NUCLEOTIDE SEQUENCE [LARGE SCALE GENOMIC DNA]</scope>
</reference>